<feature type="domain" description="DUF7593" evidence="2">
    <location>
        <begin position="378"/>
        <end position="534"/>
    </location>
</feature>
<feature type="compositionally biased region" description="Basic and acidic residues" evidence="1">
    <location>
        <begin position="208"/>
        <end position="227"/>
    </location>
</feature>
<comment type="caution">
    <text evidence="3">The sequence shown here is derived from an EMBL/GenBank/DDBJ whole genome shotgun (WGS) entry which is preliminary data.</text>
</comment>
<evidence type="ECO:0000313" key="3">
    <source>
        <dbReference type="EMBL" id="KAL3425992.1"/>
    </source>
</evidence>
<dbReference type="InterPro" id="IPR056015">
    <property type="entry name" value="DUF7593"/>
</dbReference>
<feature type="region of interest" description="Disordered" evidence="1">
    <location>
        <begin position="603"/>
        <end position="690"/>
    </location>
</feature>
<feature type="compositionally biased region" description="Basic and acidic residues" evidence="1">
    <location>
        <begin position="88"/>
        <end position="113"/>
    </location>
</feature>
<accession>A0ABR4PS56</accession>
<feature type="compositionally biased region" description="Basic and acidic residues" evidence="1">
    <location>
        <begin position="236"/>
        <end position="268"/>
    </location>
</feature>
<feature type="compositionally biased region" description="Basic and acidic residues" evidence="1">
    <location>
        <begin position="177"/>
        <end position="198"/>
    </location>
</feature>
<proteinExistence type="predicted"/>
<sequence>MTPLGPPKQKLQAKRSESEITTAISDTETVKPRRKLVSGKDLKGEREKKRRASVVSNTSSASTKERAGPSDVKSGTLNKLPRLLGNDTDPKSEVSKNDRARSLKRDDSKDRLSAIRGESPVKRHRTSVTPPRISGSESTEGVKRRKLDVESKERRKADTSFSSSPDHRTNPAAKSGLSKERIVDTKDTETRKPNDDPTKQQATKTKRPPTDTKESKPATEERHRDTAINDSAQAVIREEREREARMLKEKEEKEIKQKQDAEKKLEEERLEHLRQAQLAQEKQAEEDERIEQLKQARLAREKLLAEEEAKRQQEEAEKREAQRQKDAEAHQRAQEERQRLYLEQQRLAKEEQERRRREREAEQRAEKLRIAEEKEKERMEKLPFLLRWFEKSANPRNAEILDLFREMEGFRGDTIKPELTGQSGAKDQWILNTHAALLLGEKDLSLSRFTSWERIPLSENAKQAIYLYEGSKYSLTDHRLKDVRHELLGDEYGVGKGKKSLLVLDDITRPLFYAIELFFVKLSDFMYIVPTFAHLRGVEMVVNYRELVKYPNTKPGPPKWKTDDDADPNQKWAPPPTYWKDGIFVRQAQQKYAVVKSYSQYVSDQASRRPSPSPSTRQQSTSADGRSASGVLGPQTNGITPPCSDKSLNGGSPHQIPAQVVEGIPHRLTNGTVASPSESGPSIDSATNNP</sequence>
<gene>
    <name evidence="3" type="ORF">PVAG01_02783</name>
</gene>
<protein>
    <submittedName>
        <fullName evidence="3">Protein HOS4</fullName>
    </submittedName>
</protein>
<feature type="compositionally biased region" description="Polar residues" evidence="1">
    <location>
        <begin position="669"/>
        <end position="690"/>
    </location>
</feature>
<feature type="compositionally biased region" description="Low complexity" evidence="1">
    <location>
        <begin position="608"/>
        <end position="623"/>
    </location>
</feature>
<feature type="region of interest" description="Disordered" evidence="1">
    <location>
        <begin position="1"/>
        <end position="268"/>
    </location>
</feature>
<name>A0ABR4PS56_9HELO</name>
<feature type="compositionally biased region" description="Basic and acidic residues" evidence="1">
    <location>
        <begin position="147"/>
        <end position="158"/>
    </location>
</feature>
<evidence type="ECO:0000259" key="2">
    <source>
        <dbReference type="Pfam" id="PF24513"/>
    </source>
</evidence>
<dbReference type="EMBL" id="JBFCZG010000002">
    <property type="protein sequence ID" value="KAL3425992.1"/>
    <property type="molecule type" value="Genomic_DNA"/>
</dbReference>
<feature type="compositionally biased region" description="Basic and acidic residues" evidence="1">
    <location>
        <begin position="38"/>
        <end position="47"/>
    </location>
</feature>
<dbReference type="Pfam" id="PF24513">
    <property type="entry name" value="DUF7593"/>
    <property type="match status" value="1"/>
</dbReference>
<organism evidence="3 4">
    <name type="scientific">Phlyctema vagabunda</name>
    <dbReference type="NCBI Taxonomy" id="108571"/>
    <lineage>
        <taxon>Eukaryota</taxon>
        <taxon>Fungi</taxon>
        <taxon>Dikarya</taxon>
        <taxon>Ascomycota</taxon>
        <taxon>Pezizomycotina</taxon>
        <taxon>Leotiomycetes</taxon>
        <taxon>Helotiales</taxon>
        <taxon>Dermateaceae</taxon>
        <taxon>Phlyctema</taxon>
    </lineage>
</organism>
<feature type="region of interest" description="Disordered" evidence="1">
    <location>
        <begin position="553"/>
        <end position="575"/>
    </location>
</feature>
<dbReference type="PANTHER" id="PTHR13428:SF12">
    <property type="entry name" value="INNER NUCLEAR MEMBRANE PROTEIN MAN1"/>
    <property type="match status" value="1"/>
</dbReference>
<dbReference type="Proteomes" id="UP001629113">
    <property type="component" value="Unassembled WGS sequence"/>
</dbReference>
<feature type="compositionally biased region" description="Low complexity" evidence="1">
    <location>
        <begin position="53"/>
        <end position="62"/>
    </location>
</feature>
<dbReference type="InterPro" id="IPR052277">
    <property type="entry name" value="INM_ESCRT-Associated"/>
</dbReference>
<evidence type="ECO:0000256" key="1">
    <source>
        <dbReference type="SAM" id="MobiDB-lite"/>
    </source>
</evidence>
<evidence type="ECO:0000313" key="4">
    <source>
        <dbReference type="Proteomes" id="UP001629113"/>
    </source>
</evidence>
<feature type="region of interest" description="Disordered" evidence="1">
    <location>
        <begin position="304"/>
        <end position="336"/>
    </location>
</feature>
<keyword evidence="4" id="KW-1185">Reference proteome</keyword>
<reference evidence="3 4" key="1">
    <citation type="submission" date="2024-06" db="EMBL/GenBank/DDBJ databases">
        <title>Complete genome of Phlyctema vagabunda strain 19-DSS-EL-015.</title>
        <authorList>
            <person name="Fiorenzani C."/>
        </authorList>
    </citation>
    <scope>NUCLEOTIDE SEQUENCE [LARGE SCALE GENOMIC DNA]</scope>
    <source>
        <strain evidence="3 4">19-DSS-EL-015</strain>
    </source>
</reference>
<dbReference type="PANTHER" id="PTHR13428">
    <property type="entry name" value="INNER NUCLEAR MEMBRANE PROTEIN MAN1 LEM DOMAIN CONTAINING PROTEIN"/>
    <property type="match status" value="1"/>
</dbReference>